<comment type="caution">
    <text evidence="1">The sequence shown here is derived from an EMBL/GenBank/DDBJ whole genome shotgun (WGS) entry which is preliminary data.</text>
</comment>
<proteinExistence type="predicted"/>
<organism evidence="1 2">
    <name type="scientific">Rotaria sordida</name>
    <dbReference type="NCBI Taxonomy" id="392033"/>
    <lineage>
        <taxon>Eukaryota</taxon>
        <taxon>Metazoa</taxon>
        <taxon>Spiralia</taxon>
        <taxon>Gnathifera</taxon>
        <taxon>Rotifera</taxon>
        <taxon>Eurotatoria</taxon>
        <taxon>Bdelloidea</taxon>
        <taxon>Philodinida</taxon>
        <taxon>Philodinidae</taxon>
        <taxon>Rotaria</taxon>
    </lineage>
</organism>
<evidence type="ECO:0000313" key="1">
    <source>
        <dbReference type="EMBL" id="CAF4195848.1"/>
    </source>
</evidence>
<reference evidence="1" key="1">
    <citation type="submission" date="2021-02" db="EMBL/GenBank/DDBJ databases">
        <authorList>
            <person name="Nowell W R."/>
        </authorList>
    </citation>
    <scope>NUCLEOTIDE SEQUENCE</scope>
</reference>
<name>A0A820AN55_9BILA</name>
<sequence length="285" mass="33248">MEKIRDDRRVKKIREQVDDVYQYLRRLCDILEDKNPQIHDPNLHSLEIDESNDFLHGMKELFKQSTDDEQICLMTIAPANWGRITLSQWFGSNEHQARQAILLRRERDVLAFLEYSRGNKPLDDDTVQLVVQFYLQVGISRISSNTKDVLKIKNELVPVRFMEMSIQEALRKFHNEYPNVKVGKSMFYSLKSRAVKISPSHETCIRQTHENISLLLHALNNYLQKKSSEDNRLSNITVSNLIHLMVCNIPAEDCFLGVCDQCNDRSPSLILKGHFNTIDEDDKWS</sequence>
<protein>
    <submittedName>
        <fullName evidence="1">Uncharacterized protein</fullName>
    </submittedName>
</protein>
<dbReference type="Proteomes" id="UP000663874">
    <property type="component" value="Unassembled WGS sequence"/>
</dbReference>
<gene>
    <name evidence="1" type="ORF">FNK824_LOCUS36000</name>
</gene>
<dbReference type="PANTHER" id="PTHR46601:SF1">
    <property type="entry name" value="ADF-H DOMAIN-CONTAINING PROTEIN"/>
    <property type="match status" value="1"/>
</dbReference>
<dbReference type="AlphaFoldDB" id="A0A820AN55"/>
<accession>A0A820AN55</accession>
<dbReference type="PANTHER" id="PTHR46601">
    <property type="entry name" value="ULP_PROTEASE DOMAIN-CONTAINING PROTEIN"/>
    <property type="match status" value="1"/>
</dbReference>
<evidence type="ECO:0000313" key="2">
    <source>
        <dbReference type="Proteomes" id="UP000663874"/>
    </source>
</evidence>
<dbReference type="EMBL" id="CAJOBE010015994">
    <property type="protein sequence ID" value="CAF4195848.1"/>
    <property type="molecule type" value="Genomic_DNA"/>
</dbReference>